<dbReference type="EMBL" id="BAABKX010000030">
    <property type="protein sequence ID" value="GAA5065556.1"/>
    <property type="molecule type" value="Genomic_DNA"/>
</dbReference>
<dbReference type="AlphaFoldDB" id="A0AAV3URX1"/>
<keyword evidence="2" id="KW-1185">Reference proteome</keyword>
<evidence type="ECO:0000313" key="1">
    <source>
        <dbReference type="EMBL" id="GAA5065556.1"/>
    </source>
</evidence>
<protein>
    <submittedName>
        <fullName evidence="1">Uncharacterized protein</fullName>
    </submittedName>
</protein>
<name>A0AAV3URX1_9EURY</name>
<sequence>MVITVVPSLGGYSMMRRWLTVGLGLPFDESVDWVTNEGVEFVQLLLAARDDEVLGVLTTDLGSK</sequence>
<evidence type="ECO:0000313" key="2">
    <source>
        <dbReference type="Proteomes" id="UP001501729"/>
    </source>
</evidence>
<comment type="caution">
    <text evidence="1">The sequence shown here is derived from an EMBL/GenBank/DDBJ whole genome shotgun (WGS) entry which is preliminary data.</text>
</comment>
<proteinExistence type="predicted"/>
<organism evidence="1 2">
    <name type="scientific">Haladaptatus pallidirubidus</name>
    <dbReference type="NCBI Taxonomy" id="1008152"/>
    <lineage>
        <taxon>Archaea</taxon>
        <taxon>Methanobacteriati</taxon>
        <taxon>Methanobacteriota</taxon>
        <taxon>Stenosarchaea group</taxon>
        <taxon>Halobacteria</taxon>
        <taxon>Halobacteriales</taxon>
        <taxon>Haladaptataceae</taxon>
        <taxon>Haladaptatus</taxon>
    </lineage>
</organism>
<reference evidence="1 2" key="1">
    <citation type="journal article" date="2019" name="Int. J. Syst. Evol. Microbiol.">
        <title>The Global Catalogue of Microorganisms (GCM) 10K type strain sequencing project: providing services to taxonomists for standard genome sequencing and annotation.</title>
        <authorList>
            <consortium name="The Broad Institute Genomics Platform"/>
            <consortium name="The Broad Institute Genome Sequencing Center for Infectious Disease"/>
            <person name="Wu L."/>
            <person name="Ma J."/>
        </authorList>
    </citation>
    <scope>NUCLEOTIDE SEQUENCE [LARGE SCALE GENOMIC DNA]</scope>
    <source>
        <strain evidence="1 2">JCM 17504</strain>
    </source>
</reference>
<accession>A0AAV3URX1</accession>
<dbReference type="Proteomes" id="UP001501729">
    <property type="component" value="Unassembled WGS sequence"/>
</dbReference>
<gene>
    <name evidence="1" type="ORF">GCM10025751_56610</name>
</gene>